<evidence type="ECO:0000259" key="2">
    <source>
        <dbReference type="Pfam" id="PF07853"/>
    </source>
</evidence>
<dbReference type="GO" id="GO:0009636">
    <property type="term" value="P:response to toxic substance"/>
    <property type="evidence" value="ECO:0007669"/>
    <property type="project" value="TreeGrafter"/>
</dbReference>
<organism evidence="3 4">
    <name type="scientific">Halorutilus salinus</name>
    <dbReference type="NCBI Taxonomy" id="2487751"/>
    <lineage>
        <taxon>Archaea</taxon>
        <taxon>Methanobacteriati</taxon>
        <taxon>Methanobacteriota</taxon>
        <taxon>Stenosarchaea group</taxon>
        <taxon>Halobacteria</taxon>
        <taxon>Halorutilales</taxon>
        <taxon>Halorutilaceae</taxon>
        <taxon>Halorutilus</taxon>
    </lineage>
</organism>
<feature type="transmembrane region" description="Helical" evidence="1">
    <location>
        <begin position="122"/>
        <end position="141"/>
    </location>
</feature>
<keyword evidence="1" id="KW-0812">Transmembrane</keyword>
<dbReference type="PANTHER" id="PTHR37810:SF5">
    <property type="entry name" value="IMMUNITY PROTEIN SDPI"/>
    <property type="match status" value="1"/>
</dbReference>
<feature type="transmembrane region" description="Helical" evidence="1">
    <location>
        <begin position="194"/>
        <end position="215"/>
    </location>
</feature>
<dbReference type="PANTHER" id="PTHR37810">
    <property type="entry name" value="IMMUNITY PROTEIN SDPI"/>
    <property type="match status" value="1"/>
</dbReference>
<proteinExistence type="predicted"/>
<evidence type="ECO:0000313" key="3">
    <source>
        <dbReference type="EMBL" id="MCX2818205.1"/>
    </source>
</evidence>
<comment type="caution">
    <text evidence="3">The sequence shown here is derived from an EMBL/GenBank/DDBJ whole genome shotgun (WGS) entry which is preliminary data.</text>
</comment>
<evidence type="ECO:0000313" key="4">
    <source>
        <dbReference type="Proteomes" id="UP001149411"/>
    </source>
</evidence>
<keyword evidence="1" id="KW-1133">Transmembrane helix</keyword>
<sequence length="225" mass="24909">MKSVLFDMKSPHRFALAAGLVAVSGAVSVLVAPELPERMVTHWNATGEPDGTMPKSVALALFPTLTALLLGMFAVIPRIDPLSENIDEFRPLYDRFVVGFTAFMTILHVGIVAFNLGYEFDFIQLVLVAVVSLFYFVGVLLNHAERNWFVGIRTPWTMSSTEVWERTHDLGAKLFKLTAAVALVGLLFEGYAIYFIIVPALLTAGITFVYSYVLYERLENEPGGV</sequence>
<dbReference type="EMBL" id="RKLV01000002">
    <property type="protein sequence ID" value="MCX2818205.1"/>
    <property type="molecule type" value="Genomic_DNA"/>
</dbReference>
<dbReference type="Pfam" id="PF13630">
    <property type="entry name" value="SdpI"/>
    <property type="match status" value="1"/>
</dbReference>
<keyword evidence="1" id="KW-0472">Membrane</keyword>
<protein>
    <submittedName>
        <fullName evidence="3">SdpI family protein</fullName>
    </submittedName>
</protein>
<keyword evidence="4" id="KW-1185">Reference proteome</keyword>
<feature type="transmembrane region" description="Helical" evidence="1">
    <location>
        <begin position="96"/>
        <end position="116"/>
    </location>
</feature>
<dbReference type="AlphaFoldDB" id="A0A9Q4C1I6"/>
<dbReference type="InterPro" id="IPR012867">
    <property type="entry name" value="DUF1648"/>
</dbReference>
<name>A0A9Q4C1I6_9EURY</name>
<dbReference type="Pfam" id="PF07853">
    <property type="entry name" value="DUF1648"/>
    <property type="match status" value="1"/>
</dbReference>
<dbReference type="InterPro" id="IPR026272">
    <property type="entry name" value="SdpI"/>
</dbReference>
<dbReference type="PIRSF" id="PIRSF038959">
    <property type="entry name" value="SdpI"/>
    <property type="match status" value="1"/>
</dbReference>
<evidence type="ECO:0000256" key="1">
    <source>
        <dbReference type="SAM" id="Phobius"/>
    </source>
</evidence>
<reference evidence="3" key="1">
    <citation type="submission" date="2022-09" db="EMBL/GenBank/DDBJ databases">
        <title>Haloadaptaus new haloarchaeum isolated from saline soil.</title>
        <authorList>
            <person name="Duran-Viseras A."/>
            <person name="Sanchez-Porro C."/>
            <person name="Ventosa A."/>
        </authorList>
    </citation>
    <scope>NUCLEOTIDE SEQUENCE</scope>
    <source>
        <strain evidence="3">F3-133</strain>
    </source>
</reference>
<dbReference type="Proteomes" id="UP001149411">
    <property type="component" value="Unassembled WGS sequence"/>
</dbReference>
<feature type="transmembrane region" description="Helical" evidence="1">
    <location>
        <begin position="57"/>
        <end position="76"/>
    </location>
</feature>
<feature type="domain" description="DUF1648" evidence="2">
    <location>
        <begin position="20"/>
        <end position="66"/>
    </location>
</feature>
<accession>A0A9Q4C1I6</accession>
<dbReference type="InterPro" id="IPR025962">
    <property type="entry name" value="SdpI/YhfL"/>
</dbReference>
<gene>
    <name evidence="3" type="ORF">EGH25_02415</name>
</gene>